<dbReference type="InterPro" id="IPR018556">
    <property type="entry name" value="SPIN90/Ldb17_LRD"/>
</dbReference>
<dbReference type="InterPro" id="IPR030125">
    <property type="entry name" value="SPIN90/Ldb17"/>
</dbReference>
<dbReference type="GO" id="GO:0071933">
    <property type="term" value="F:Arp2/3 complex binding"/>
    <property type="evidence" value="ECO:0007669"/>
    <property type="project" value="TreeGrafter"/>
</dbReference>
<dbReference type="Gene3D" id="2.30.30.40">
    <property type="entry name" value="SH3 Domains"/>
    <property type="match status" value="1"/>
</dbReference>
<sequence length="652" mass="73254">MFRALYDFEATVPHTLSFNRDDKFTVIDQKHPDWWLVQNGFGEVGYVPGTYVTKDETSPISDVLKSIDRAIEAIHFSATCSGGKYTHEQRENLQKLVQHRKNVASENQQIPPQPKRQAPQPPSDLSKRGKKPSPKRGPPPPLPRADEVPEHSIAAVKHGKDHSSTVSVNAAASQSKETDTTVSTVPKKTVDTASSHSKVTNTTVSPVPKDNTPITEEGSKSENTSPSDGVPVMRRKSIGPGIDIPESLGEDLIELVRRNTKLSYELSRVAVGTVVSTLKDKIPGVAMAMEEVLKNLLHTQRESHSLEGSQDAVRLQVIFSEISACKDDSQQRGWSLYEDESVILEYLEELLSILNGANPDICRQIVSMEKYEAVDTLVVYYQMETRKSIRLQLLQVFGALCGLDAKIISMLLTTILPIELARDMQTDTDIQKLSYSSLVLTMIFSMGEPLPFHTYEHLNKTFVSFLFSSIENPLAEDVEEVLSDSYVNLILSFNLHFQQFKDNLVMQVLAERGTSKTFTEKVLLLVNREADPVRMFEHDPKPPHSVLKLFMDIFSQPETAGVLYTNDAKVLIDIVIRQITDLSPGDAMRTEYLSLIHLIFKNSDYSEHMHRSSELQSLFMKVSREEAKESEMDKLIVQQIWSDFPQYFGSAV</sequence>
<dbReference type="Proteomes" id="UP000085678">
    <property type="component" value="Unplaced"/>
</dbReference>
<dbReference type="PANTHER" id="PTHR13357:SF1">
    <property type="entry name" value="NCK-INTERACTING PROTEIN WITH SH3 DOMAIN"/>
    <property type="match status" value="1"/>
</dbReference>
<evidence type="ECO:0000313" key="6">
    <source>
        <dbReference type="RefSeq" id="XP_013393365.1"/>
    </source>
</evidence>
<keyword evidence="1 2" id="KW-0728">SH3 domain</keyword>
<dbReference type="FunCoup" id="A0A1S3I518">
    <property type="interactions" value="82"/>
</dbReference>
<dbReference type="OrthoDB" id="445362at2759"/>
<evidence type="ECO:0000256" key="3">
    <source>
        <dbReference type="SAM" id="MobiDB-lite"/>
    </source>
</evidence>
<dbReference type="Pfam" id="PF00018">
    <property type="entry name" value="SH3_1"/>
    <property type="match status" value="1"/>
</dbReference>
<dbReference type="AlphaFoldDB" id="A0A1S3I518"/>
<dbReference type="STRING" id="7574.A0A1S3I518"/>
<feature type="domain" description="SH3" evidence="4">
    <location>
        <begin position="1"/>
        <end position="57"/>
    </location>
</feature>
<protein>
    <submittedName>
        <fullName evidence="6">NCK-interacting protein with SH3 domain-like</fullName>
    </submittedName>
</protein>
<dbReference type="KEGG" id="lak:106161062"/>
<dbReference type="InterPro" id="IPR001452">
    <property type="entry name" value="SH3_domain"/>
</dbReference>
<dbReference type="GO" id="GO:0006897">
    <property type="term" value="P:endocytosis"/>
    <property type="evidence" value="ECO:0007669"/>
    <property type="project" value="TreeGrafter"/>
</dbReference>
<dbReference type="SUPFAM" id="SSF50044">
    <property type="entry name" value="SH3-domain"/>
    <property type="match status" value="1"/>
</dbReference>
<dbReference type="PROSITE" id="PS50002">
    <property type="entry name" value="SH3"/>
    <property type="match status" value="1"/>
</dbReference>
<feature type="region of interest" description="Disordered" evidence="3">
    <location>
        <begin position="101"/>
        <end position="241"/>
    </location>
</feature>
<dbReference type="InParanoid" id="A0A1S3I518"/>
<proteinExistence type="predicted"/>
<evidence type="ECO:0000256" key="2">
    <source>
        <dbReference type="PROSITE-ProRule" id="PRU00192"/>
    </source>
</evidence>
<organism evidence="5 6">
    <name type="scientific">Lingula anatina</name>
    <name type="common">Brachiopod</name>
    <name type="synonym">Lingula unguis</name>
    <dbReference type="NCBI Taxonomy" id="7574"/>
    <lineage>
        <taxon>Eukaryota</taxon>
        <taxon>Metazoa</taxon>
        <taxon>Spiralia</taxon>
        <taxon>Lophotrochozoa</taxon>
        <taxon>Brachiopoda</taxon>
        <taxon>Linguliformea</taxon>
        <taxon>Lingulata</taxon>
        <taxon>Lingulida</taxon>
        <taxon>Linguloidea</taxon>
        <taxon>Lingulidae</taxon>
        <taxon>Lingula</taxon>
    </lineage>
</organism>
<dbReference type="Pfam" id="PF09431">
    <property type="entry name" value="SPIN90_LRD"/>
    <property type="match status" value="1"/>
</dbReference>
<feature type="compositionally biased region" description="Polar residues" evidence="3">
    <location>
        <begin position="164"/>
        <end position="205"/>
    </location>
</feature>
<name>A0A1S3I518_LINAN</name>
<keyword evidence="5" id="KW-1185">Reference proteome</keyword>
<evidence type="ECO:0000256" key="1">
    <source>
        <dbReference type="ARBA" id="ARBA00022443"/>
    </source>
</evidence>
<dbReference type="PANTHER" id="PTHR13357">
    <property type="entry name" value="SH3 ADAPTER PROTEIN SPIN90 NCK INTERACTING PROTEIN WITH SH3 DOMAIN"/>
    <property type="match status" value="1"/>
</dbReference>
<feature type="compositionally biased region" description="Pro residues" evidence="3">
    <location>
        <begin position="111"/>
        <end position="122"/>
    </location>
</feature>
<gene>
    <name evidence="6" type="primary">LOC106161062</name>
</gene>
<evidence type="ECO:0000259" key="4">
    <source>
        <dbReference type="PROSITE" id="PS50002"/>
    </source>
</evidence>
<dbReference type="InterPro" id="IPR036028">
    <property type="entry name" value="SH3-like_dom_sf"/>
</dbReference>
<reference evidence="6" key="1">
    <citation type="submission" date="2025-08" db="UniProtKB">
        <authorList>
            <consortium name="RefSeq"/>
        </authorList>
    </citation>
    <scope>IDENTIFICATION</scope>
    <source>
        <tissue evidence="6">Gonads</tissue>
    </source>
</reference>
<dbReference type="RefSeq" id="XP_013393365.1">
    <property type="nucleotide sequence ID" value="XM_013537911.2"/>
</dbReference>
<dbReference type="GeneID" id="106161062"/>
<evidence type="ECO:0000313" key="5">
    <source>
        <dbReference type="Proteomes" id="UP000085678"/>
    </source>
</evidence>
<dbReference type="SMART" id="SM00326">
    <property type="entry name" value="SH3"/>
    <property type="match status" value="1"/>
</dbReference>
<accession>A0A1S3I518</accession>